<comment type="caution">
    <text evidence="1">The sequence shown here is derived from an EMBL/GenBank/DDBJ whole genome shotgun (WGS) entry which is preliminary data.</text>
</comment>
<evidence type="ECO:0000313" key="2">
    <source>
        <dbReference type="Proteomes" id="UP000012329"/>
    </source>
</evidence>
<organism evidence="1 2">
    <name type="scientific">Leptospira interrogans str. 2002000626</name>
    <dbReference type="NCBI Taxonomy" id="996803"/>
    <lineage>
        <taxon>Bacteria</taxon>
        <taxon>Pseudomonadati</taxon>
        <taxon>Spirochaetota</taxon>
        <taxon>Spirochaetia</taxon>
        <taxon>Leptospirales</taxon>
        <taxon>Leptospiraceae</taxon>
        <taxon>Leptospira</taxon>
    </lineage>
</organism>
<proteinExistence type="predicted"/>
<sequence length="55" mass="6329">MTGTQKTQKHSVFSPSGHGDLYALDNLYFSPLRENEVWDFSKLVQFSPFNLGFFV</sequence>
<protein>
    <submittedName>
        <fullName evidence="1">Uncharacterized protein</fullName>
    </submittedName>
</protein>
<name>A0A829DA27_LEPIR</name>
<dbReference type="AlphaFoldDB" id="A0A829DA27"/>
<gene>
    <name evidence="1" type="ORF">LEP1GSC029_4654</name>
</gene>
<dbReference type="EMBL" id="AFJL02000078">
    <property type="protein sequence ID" value="EMY05659.1"/>
    <property type="molecule type" value="Genomic_DNA"/>
</dbReference>
<accession>A0A829DA27</accession>
<dbReference type="Proteomes" id="UP000012329">
    <property type="component" value="Unassembled WGS sequence"/>
</dbReference>
<reference evidence="1 2" key="1">
    <citation type="submission" date="2013-02" db="EMBL/GenBank/DDBJ databases">
        <authorList>
            <person name="Harkins D.M."/>
            <person name="Durkin A.S."/>
            <person name="Brinkac L.M."/>
            <person name="Haft D.H."/>
            <person name="Selengut J.D."/>
            <person name="Sanka R."/>
            <person name="DePew J."/>
            <person name="Purushe J."/>
            <person name="Whelen A.C."/>
            <person name="Vinetz J.M."/>
            <person name="Sutton G.G."/>
            <person name="Nierman W.C."/>
            <person name="Fouts D.E."/>
        </authorList>
    </citation>
    <scope>NUCLEOTIDE SEQUENCE [LARGE SCALE GENOMIC DNA]</scope>
    <source>
        <strain evidence="1 2">2002000626</strain>
    </source>
</reference>
<evidence type="ECO:0000313" key="1">
    <source>
        <dbReference type="EMBL" id="EMY05659.1"/>
    </source>
</evidence>